<accession>A0A369CFG6</accession>
<keyword evidence="5 9" id="KW-0697">Rotamase</keyword>
<keyword evidence="12" id="KW-1185">Reference proteome</keyword>
<dbReference type="Gene3D" id="3.10.50.40">
    <property type="match status" value="1"/>
</dbReference>
<dbReference type="EC" id="5.2.1.8" evidence="9"/>
<reference evidence="11 12" key="1">
    <citation type="submission" date="2018-07" db="EMBL/GenBank/DDBJ databases">
        <title>Genomic Encyclopedia of Type Strains, Phase IV (KMG-IV): sequencing the most valuable type-strain genomes for metagenomic binning, comparative biology and taxonomic classification.</title>
        <authorList>
            <person name="Goeker M."/>
        </authorList>
    </citation>
    <scope>NUCLEOTIDE SEQUENCE [LARGE SCALE GENOMIC DNA]</scope>
    <source>
        <strain evidence="11 12">DSM 26407</strain>
    </source>
</reference>
<name>A0A369CFG6_9GAMM</name>
<dbReference type="EMBL" id="QPJY01000001">
    <property type="protein sequence ID" value="RCX32812.1"/>
    <property type="molecule type" value="Genomic_DNA"/>
</dbReference>
<keyword evidence="4" id="KW-0963">Cytoplasm</keyword>
<keyword evidence="6" id="KW-0143">Chaperone</keyword>
<dbReference type="PANTHER" id="PTHR47861:SF3">
    <property type="entry name" value="FKBP-TYPE PEPTIDYL-PROLYL CIS-TRANS ISOMERASE SLYD"/>
    <property type="match status" value="1"/>
</dbReference>
<comment type="caution">
    <text evidence="11">The sequence shown here is derived from an EMBL/GenBank/DDBJ whole genome shotgun (WGS) entry which is preliminary data.</text>
</comment>
<dbReference type="GO" id="GO:0005737">
    <property type="term" value="C:cytoplasm"/>
    <property type="evidence" value="ECO:0007669"/>
    <property type="project" value="UniProtKB-SubCell"/>
</dbReference>
<evidence type="ECO:0000256" key="5">
    <source>
        <dbReference type="ARBA" id="ARBA00023110"/>
    </source>
</evidence>
<proteinExistence type="inferred from homology"/>
<dbReference type="InterPro" id="IPR001179">
    <property type="entry name" value="PPIase_FKBP_dom"/>
</dbReference>
<protein>
    <recommendedName>
        <fullName evidence="9">peptidylprolyl isomerase</fullName>
        <ecNumber evidence="9">5.2.1.8</ecNumber>
    </recommendedName>
</protein>
<dbReference type="PANTHER" id="PTHR47861">
    <property type="entry name" value="FKBP-TYPE PEPTIDYL-PROLYL CIS-TRANS ISOMERASE SLYD"/>
    <property type="match status" value="1"/>
</dbReference>
<feature type="domain" description="PPIase FKBP-type" evidence="10">
    <location>
        <begin position="6"/>
        <end position="90"/>
    </location>
</feature>
<dbReference type="GO" id="GO:0003755">
    <property type="term" value="F:peptidyl-prolyl cis-trans isomerase activity"/>
    <property type="evidence" value="ECO:0007669"/>
    <property type="project" value="UniProtKB-KW"/>
</dbReference>
<comment type="catalytic activity">
    <reaction evidence="1 9">
        <text>[protein]-peptidylproline (omega=180) = [protein]-peptidylproline (omega=0)</text>
        <dbReference type="Rhea" id="RHEA:16237"/>
        <dbReference type="Rhea" id="RHEA-COMP:10747"/>
        <dbReference type="Rhea" id="RHEA-COMP:10748"/>
        <dbReference type="ChEBI" id="CHEBI:83833"/>
        <dbReference type="ChEBI" id="CHEBI:83834"/>
        <dbReference type="EC" id="5.2.1.8"/>
    </reaction>
</comment>
<evidence type="ECO:0000256" key="7">
    <source>
        <dbReference type="ARBA" id="ARBA00023235"/>
    </source>
</evidence>
<dbReference type="InterPro" id="IPR046357">
    <property type="entry name" value="PPIase_dom_sf"/>
</dbReference>
<gene>
    <name evidence="11" type="ORF">DFQ59_101110</name>
</gene>
<dbReference type="PROSITE" id="PS50059">
    <property type="entry name" value="FKBP_PPIASE"/>
    <property type="match status" value="1"/>
</dbReference>
<dbReference type="GO" id="GO:0042026">
    <property type="term" value="P:protein refolding"/>
    <property type="evidence" value="ECO:0007669"/>
    <property type="project" value="UniProtKB-ARBA"/>
</dbReference>
<comment type="function">
    <text evidence="8">Also involved in hydrogenase metallocenter assembly, probably by participating in the nickel insertion step. This function in hydrogenase biosynthesis requires chaperone activity and the presence of the metal-binding domain, but not PPIase activity.</text>
</comment>
<organism evidence="11 12">
    <name type="scientific">Thioalbus denitrificans</name>
    <dbReference type="NCBI Taxonomy" id="547122"/>
    <lineage>
        <taxon>Bacteria</taxon>
        <taxon>Pseudomonadati</taxon>
        <taxon>Pseudomonadota</taxon>
        <taxon>Gammaproteobacteria</taxon>
        <taxon>Chromatiales</taxon>
        <taxon>Ectothiorhodospiraceae</taxon>
        <taxon>Thioalbus</taxon>
    </lineage>
</organism>
<dbReference type="Proteomes" id="UP000252707">
    <property type="component" value="Unassembled WGS sequence"/>
</dbReference>
<sequence>MKVAKNKAVYVTYSILSEEGEILERSDLPIGYVHGVGSQLIEQVEKRLDGCEVGDTVEVILSPEQGFGLHDPDLTFTDDIDNVPPEVRYVGAQVEMQNDRGETRTFIVSRIENDRLTVDGNHPFAGKTLRFVVEVTDVRDATPEEIAAGVPDQPAGVCTTH</sequence>
<evidence type="ECO:0000256" key="9">
    <source>
        <dbReference type="PROSITE-ProRule" id="PRU00277"/>
    </source>
</evidence>
<dbReference type="SUPFAM" id="SSF54534">
    <property type="entry name" value="FKBP-like"/>
    <property type="match status" value="1"/>
</dbReference>
<comment type="similarity">
    <text evidence="3">Belongs to the FKBP-type PPIase family.</text>
</comment>
<evidence type="ECO:0000259" key="10">
    <source>
        <dbReference type="PROSITE" id="PS50059"/>
    </source>
</evidence>
<evidence type="ECO:0000313" key="11">
    <source>
        <dbReference type="EMBL" id="RCX32812.1"/>
    </source>
</evidence>
<evidence type="ECO:0000256" key="4">
    <source>
        <dbReference type="ARBA" id="ARBA00022490"/>
    </source>
</evidence>
<dbReference type="AlphaFoldDB" id="A0A369CFG6"/>
<evidence type="ECO:0000256" key="1">
    <source>
        <dbReference type="ARBA" id="ARBA00000971"/>
    </source>
</evidence>
<evidence type="ECO:0000313" key="12">
    <source>
        <dbReference type="Proteomes" id="UP000252707"/>
    </source>
</evidence>
<evidence type="ECO:0000256" key="3">
    <source>
        <dbReference type="ARBA" id="ARBA00006577"/>
    </source>
</evidence>
<evidence type="ECO:0000256" key="2">
    <source>
        <dbReference type="ARBA" id="ARBA00004496"/>
    </source>
</evidence>
<dbReference type="RefSeq" id="WP_114277716.1">
    <property type="nucleotide sequence ID" value="NZ_QPJY01000001.1"/>
</dbReference>
<evidence type="ECO:0000256" key="8">
    <source>
        <dbReference type="ARBA" id="ARBA00037071"/>
    </source>
</evidence>
<comment type="subcellular location">
    <subcellularLocation>
        <location evidence="2">Cytoplasm</location>
    </subcellularLocation>
</comment>
<evidence type="ECO:0000256" key="6">
    <source>
        <dbReference type="ARBA" id="ARBA00023186"/>
    </source>
</evidence>
<dbReference type="OrthoDB" id="9808891at2"/>
<keyword evidence="7 9" id="KW-0413">Isomerase</keyword>